<dbReference type="GO" id="GO:0005783">
    <property type="term" value="C:endoplasmic reticulum"/>
    <property type="evidence" value="ECO:0007669"/>
    <property type="project" value="UniProtKB-SubCell"/>
</dbReference>
<dbReference type="KEGG" id="acs:100559528"/>
<keyword evidence="8" id="KW-0964">Secreted</keyword>
<dbReference type="Gene3D" id="3.20.20.80">
    <property type="entry name" value="Glycosidases"/>
    <property type="match status" value="1"/>
</dbReference>
<keyword evidence="11" id="KW-0256">Endoplasmic reticulum</keyword>
<dbReference type="GeneID" id="100559528"/>
<dbReference type="Pfam" id="PF00704">
    <property type="entry name" value="Glyco_hydro_18"/>
    <property type="match status" value="1"/>
</dbReference>
<proteinExistence type="inferred from homology"/>
<dbReference type="RefSeq" id="XP_003220422.1">
    <property type="nucleotide sequence ID" value="XM_003220374.4"/>
</dbReference>
<dbReference type="SUPFAM" id="SSF54556">
    <property type="entry name" value="Chitinase insertion domain"/>
    <property type="match status" value="1"/>
</dbReference>
<dbReference type="GO" id="GO:0008061">
    <property type="term" value="F:chitin binding"/>
    <property type="evidence" value="ECO:0007669"/>
    <property type="project" value="InterPro"/>
</dbReference>
<dbReference type="Ensembl" id="ENSACAT00000003492.4">
    <property type="protein sequence ID" value="ENSACAP00000003408.3"/>
    <property type="gene ID" value="ENSACAG00000028383.2"/>
</dbReference>
<dbReference type="GO" id="GO:0006954">
    <property type="term" value="P:inflammatory response"/>
    <property type="evidence" value="ECO:0007669"/>
    <property type="project" value="UniProtKB-KW"/>
</dbReference>
<dbReference type="CDD" id="cd02872">
    <property type="entry name" value="GH18_chitolectin_chitotriosidase"/>
    <property type="match status" value="1"/>
</dbReference>
<evidence type="ECO:0000313" key="17">
    <source>
        <dbReference type="Ensembl" id="ENSACAP00000003408.3"/>
    </source>
</evidence>
<keyword evidence="7" id="KW-0963">Cytoplasm</keyword>
<dbReference type="OrthoDB" id="76388at2759"/>
<dbReference type="Gene3D" id="3.10.50.10">
    <property type="match status" value="1"/>
</dbReference>
<dbReference type="GO" id="GO:0006915">
    <property type="term" value="P:apoptotic process"/>
    <property type="evidence" value="ECO:0007669"/>
    <property type="project" value="UniProtKB-KW"/>
</dbReference>
<dbReference type="eggNOG" id="KOG2806">
    <property type="taxonomic scope" value="Eukaryota"/>
</dbReference>
<reference evidence="17" key="3">
    <citation type="submission" date="2025-09" db="UniProtKB">
        <authorList>
            <consortium name="Ensembl"/>
        </authorList>
    </citation>
    <scope>IDENTIFICATION</scope>
</reference>
<evidence type="ECO:0000256" key="14">
    <source>
        <dbReference type="ARBA" id="ARBA00023198"/>
    </source>
</evidence>
<keyword evidence="14" id="KW-0395">Inflammatory response</keyword>
<dbReference type="SMART" id="SM00636">
    <property type="entry name" value="Glyco_18"/>
    <property type="match status" value="1"/>
</dbReference>
<keyword evidence="12" id="KW-1015">Disulfide bond</keyword>
<evidence type="ECO:0000256" key="12">
    <source>
        <dbReference type="ARBA" id="ARBA00023157"/>
    </source>
</evidence>
<keyword evidence="10" id="KW-0053">Apoptosis</keyword>
<dbReference type="InterPro" id="IPR011583">
    <property type="entry name" value="Chitinase_II/V-like_cat"/>
</dbReference>
<evidence type="ECO:0000256" key="2">
    <source>
        <dbReference type="ARBA" id="ARBA00004240"/>
    </source>
</evidence>
<evidence type="ECO:0000256" key="6">
    <source>
        <dbReference type="ARBA" id="ARBA00017545"/>
    </source>
</evidence>
<feature type="signal peptide" evidence="15">
    <location>
        <begin position="1"/>
        <end position="21"/>
    </location>
</feature>
<evidence type="ECO:0000259" key="16">
    <source>
        <dbReference type="PROSITE" id="PS51910"/>
    </source>
</evidence>
<dbReference type="ExpressionAtlas" id="G1KBZ0">
    <property type="expression patterns" value="baseline"/>
</dbReference>
<name>G1KBZ0_ANOCA</name>
<evidence type="ECO:0000256" key="3">
    <source>
        <dbReference type="ARBA" id="ARBA00004496"/>
    </source>
</evidence>
<evidence type="ECO:0000256" key="13">
    <source>
        <dbReference type="ARBA" id="ARBA00023180"/>
    </source>
</evidence>
<feature type="domain" description="GH18" evidence="16">
    <location>
        <begin position="22"/>
        <end position="388"/>
    </location>
</feature>
<sequence>MSRAIIWTGIVALICLQQVSTFKLVCYFTNWSQYRDGSGRFITDDIDPGLCTHIIYAFASIKDNMIAATEWNDLSTYDNIHQLKTRNPTLKTLLSVGGYSAGSAPFRLITRSPATRSEFVMSVILFLRENNFDGLDLSWQYPERNDKRRLAYLVKELSIAFEKEAKDNPNMNKLILSVSVPAGKEFIDKGYDIKSISSSVDFLNFLTYDFHGYWEDNSHNYTGHISPLKKGTADSGTASSYNVDFAIKYLIRRGAQAEKIIMGIPAYGQTFTLSSSQTGVGAVASGPGNPGAFTKKAGMLAYYEICSFNHGARKVQIEEQAVPYSYKGNQWVGYEDVQSVALKVQYMKQNNLGGIMIWALDLDDFSGSFCNEGKYPLLGAAKKELDKRTTRSAE</sequence>
<dbReference type="SUPFAM" id="SSF51445">
    <property type="entry name" value="(Trans)glycosidases"/>
    <property type="match status" value="1"/>
</dbReference>
<gene>
    <name evidence="17" type="primary">LOC100559528</name>
</gene>
<dbReference type="PROSITE" id="PS51910">
    <property type="entry name" value="GH18_2"/>
    <property type="match status" value="1"/>
</dbReference>
<dbReference type="GO" id="GO:0005576">
    <property type="term" value="C:extracellular region"/>
    <property type="evidence" value="ECO:0007669"/>
    <property type="project" value="UniProtKB-SubCell"/>
</dbReference>
<keyword evidence="15" id="KW-0732">Signal</keyword>
<dbReference type="FunFam" id="3.10.50.10:FF:000001">
    <property type="entry name" value="Chitinase 3-like 1"/>
    <property type="match status" value="1"/>
</dbReference>
<comment type="similarity">
    <text evidence="4">Belongs to the glycosyl hydrolase 18 family.</text>
</comment>
<dbReference type="Proteomes" id="UP000001646">
    <property type="component" value="Chromosome 4"/>
</dbReference>
<evidence type="ECO:0000256" key="9">
    <source>
        <dbReference type="ARBA" id="ARBA00022529"/>
    </source>
</evidence>
<dbReference type="GeneTree" id="ENSGT00940000161149"/>
<keyword evidence="13" id="KW-0325">Glycoprotein</keyword>
<accession>G1KBZ0</accession>
<dbReference type="InterPro" id="IPR050314">
    <property type="entry name" value="Glycosyl_Hydrlase_18"/>
</dbReference>
<dbReference type="Bgee" id="ENSACAG00000003458">
    <property type="expression patterns" value="Expressed in lung and 8 other cell types or tissues"/>
</dbReference>
<evidence type="ECO:0000256" key="5">
    <source>
        <dbReference type="ARBA" id="ARBA00011245"/>
    </source>
</evidence>
<dbReference type="AlphaFoldDB" id="G1KBZ0"/>
<feature type="chain" id="PRO_5003412586" description="Chitinase-3-like protein 1" evidence="15">
    <location>
        <begin position="22"/>
        <end position="394"/>
    </location>
</feature>
<evidence type="ECO:0000313" key="18">
    <source>
        <dbReference type="Proteomes" id="UP000001646"/>
    </source>
</evidence>
<evidence type="ECO:0000256" key="10">
    <source>
        <dbReference type="ARBA" id="ARBA00022703"/>
    </source>
</evidence>
<comment type="subcellular location">
    <subcellularLocation>
        <location evidence="3">Cytoplasm</location>
    </subcellularLocation>
    <subcellularLocation>
        <location evidence="2">Endoplasmic reticulum</location>
    </subcellularLocation>
    <subcellularLocation>
        <location evidence="1">Secreted</location>
        <location evidence="1">Extracellular space</location>
    </subcellularLocation>
</comment>
<evidence type="ECO:0000256" key="8">
    <source>
        <dbReference type="ARBA" id="ARBA00022525"/>
    </source>
</evidence>
<comment type="subunit">
    <text evidence="5">Monomer.</text>
</comment>
<dbReference type="InterPro" id="IPR029070">
    <property type="entry name" value="Chitinase_insertion_sf"/>
</dbReference>
<reference evidence="17 18" key="1">
    <citation type="submission" date="2009-12" db="EMBL/GenBank/DDBJ databases">
        <title>The Genome Sequence of Anolis carolinensis (Green Anole Lizard).</title>
        <authorList>
            <consortium name="The Genome Sequencing Platform"/>
            <person name="Di Palma F."/>
            <person name="Alfoldi J."/>
            <person name="Heiman D."/>
            <person name="Young S."/>
            <person name="Grabherr M."/>
            <person name="Johnson J."/>
            <person name="Lander E.S."/>
            <person name="Lindblad-Toh K."/>
        </authorList>
    </citation>
    <scope>NUCLEOTIDE SEQUENCE [LARGE SCALE GENOMIC DNA]</scope>
    <source>
        <strain evidence="17 18">JBL SC #1</strain>
    </source>
</reference>
<dbReference type="STRING" id="28377.ENSACAP00000003408"/>
<evidence type="ECO:0000256" key="11">
    <source>
        <dbReference type="ARBA" id="ARBA00022824"/>
    </source>
</evidence>
<dbReference type="InterPro" id="IPR001223">
    <property type="entry name" value="Glyco_hydro18_cat"/>
</dbReference>
<organism evidence="17 18">
    <name type="scientific">Anolis carolinensis</name>
    <name type="common">Green anole</name>
    <name type="synonym">American chameleon</name>
    <dbReference type="NCBI Taxonomy" id="28377"/>
    <lineage>
        <taxon>Eukaryota</taxon>
        <taxon>Metazoa</taxon>
        <taxon>Chordata</taxon>
        <taxon>Craniata</taxon>
        <taxon>Vertebrata</taxon>
        <taxon>Euteleostomi</taxon>
        <taxon>Lepidosauria</taxon>
        <taxon>Squamata</taxon>
        <taxon>Bifurcata</taxon>
        <taxon>Unidentata</taxon>
        <taxon>Episquamata</taxon>
        <taxon>Toxicofera</taxon>
        <taxon>Iguania</taxon>
        <taxon>Dactyloidae</taxon>
        <taxon>Anolis</taxon>
    </lineage>
</organism>
<evidence type="ECO:0000256" key="4">
    <source>
        <dbReference type="ARBA" id="ARBA00009336"/>
    </source>
</evidence>
<evidence type="ECO:0000256" key="1">
    <source>
        <dbReference type="ARBA" id="ARBA00004239"/>
    </source>
</evidence>
<dbReference type="GO" id="GO:0005975">
    <property type="term" value="P:carbohydrate metabolic process"/>
    <property type="evidence" value="ECO:0007669"/>
    <property type="project" value="InterPro"/>
</dbReference>
<evidence type="ECO:0000256" key="15">
    <source>
        <dbReference type="SAM" id="SignalP"/>
    </source>
</evidence>
<keyword evidence="9" id="KW-0929">Antimicrobial</keyword>
<dbReference type="PANTHER" id="PTHR11177">
    <property type="entry name" value="CHITINASE"/>
    <property type="match status" value="1"/>
</dbReference>
<protein>
    <recommendedName>
        <fullName evidence="6">Chitinase-3-like protein 1</fullName>
    </recommendedName>
</protein>
<keyword evidence="18" id="KW-1185">Reference proteome</keyword>
<dbReference type="HOGENOM" id="CLU_002833_3_1_1"/>
<reference evidence="17" key="2">
    <citation type="submission" date="2025-08" db="UniProtKB">
        <authorList>
            <consortium name="Ensembl"/>
        </authorList>
    </citation>
    <scope>IDENTIFICATION</scope>
</reference>
<evidence type="ECO:0000256" key="7">
    <source>
        <dbReference type="ARBA" id="ARBA00022490"/>
    </source>
</evidence>
<dbReference type="InterPro" id="IPR017853">
    <property type="entry name" value="GH"/>
</dbReference>
<dbReference type="PANTHER" id="PTHR11177:SF202">
    <property type="entry name" value="CHITINASE-3-LIKE PROTEIN 1"/>
    <property type="match status" value="1"/>
</dbReference>